<evidence type="ECO:0000256" key="11">
    <source>
        <dbReference type="ARBA" id="ARBA00038976"/>
    </source>
</evidence>
<keyword evidence="8" id="KW-0482">Metalloprotease</keyword>
<comment type="cofactor">
    <cofactor evidence="2">
        <name>Zn(2+)</name>
        <dbReference type="ChEBI" id="CHEBI:29105"/>
    </cofactor>
</comment>
<dbReference type="FunFam" id="3.40.630.10:FF:000018">
    <property type="entry name" value="Aminoacyl-histidine dipeptidase PepD"/>
    <property type="match status" value="1"/>
</dbReference>
<evidence type="ECO:0000256" key="16">
    <source>
        <dbReference type="ARBA" id="ARBA00076004"/>
    </source>
</evidence>
<evidence type="ECO:0000256" key="10">
    <source>
        <dbReference type="ARBA" id="ARBA00036421"/>
    </source>
</evidence>
<dbReference type="NCBIfam" id="TIGR01893">
    <property type="entry name" value="aa-his-dipept"/>
    <property type="match status" value="1"/>
</dbReference>
<evidence type="ECO:0000256" key="2">
    <source>
        <dbReference type="ARBA" id="ARBA00001947"/>
    </source>
</evidence>
<comment type="similarity">
    <text evidence="13">Belongs to the peptidase M20C family.</text>
</comment>
<evidence type="ECO:0000313" key="20">
    <source>
        <dbReference type="EMBL" id="TXS89550.1"/>
    </source>
</evidence>
<dbReference type="GO" id="GO:0046872">
    <property type="term" value="F:metal ion binding"/>
    <property type="evidence" value="ECO:0007669"/>
    <property type="project" value="UniProtKB-KW"/>
</dbReference>
<comment type="caution">
    <text evidence="20">The sequence shown here is derived from an EMBL/GenBank/DDBJ whole genome shotgun (WGS) entry which is preliminary data.</text>
</comment>
<feature type="domain" description="Peptidase M20 dimerisation" evidence="19">
    <location>
        <begin position="208"/>
        <end position="280"/>
    </location>
</feature>
<protein>
    <recommendedName>
        <fullName evidence="14">Cytosol non-specific dipeptidase</fullName>
        <ecNumber evidence="11">3.4.13.18</ecNumber>
    </recommendedName>
    <alternativeName>
        <fullName evidence="17">Aminoacyl-histidine dipeptidase</fullName>
    </alternativeName>
    <alternativeName>
        <fullName evidence="16">Beta-alanyl-histidine dipeptidase</fullName>
    </alternativeName>
    <alternativeName>
        <fullName evidence="15">Carnosinase</fullName>
    </alternativeName>
    <alternativeName>
        <fullName evidence="12">Peptidase D</fullName>
    </alternativeName>
    <alternativeName>
        <fullName evidence="18">Xaa-His dipeptidase</fullName>
    </alternativeName>
</protein>
<evidence type="ECO:0000256" key="17">
    <source>
        <dbReference type="ARBA" id="ARBA00077688"/>
    </source>
</evidence>
<dbReference type="InterPro" id="IPR011650">
    <property type="entry name" value="Peptidase_M20_dimer"/>
</dbReference>
<keyword evidence="21" id="KW-1185">Reference proteome</keyword>
<proteinExistence type="inferred from homology"/>
<dbReference type="Gene3D" id="3.40.630.10">
    <property type="entry name" value="Zn peptidases"/>
    <property type="match status" value="2"/>
</dbReference>
<evidence type="ECO:0000256" key="1">
    <source>
        <dbReference type="ARBA" id="ARBA00001941"/>
    </source>
</evidence>
<evidence type="ECO:0000256" key="14">
    <source>
        <dbReference type="ARBA" id="ARBA00071271"/>
    </source>
</evidence>
<dbReference type="PANTHER" id="PTHR43501">
    <property type="entry name" value="CYTOSOL NON-SPECIFIC DIPEPTIDASE"/>
    <property type="match status" value="1"/>
</dbReference>
<reference evidence="20 21" key="1">
    <citation type="submission" date="2019-08" db="EMBL/GenBank/DDBJ databases">
        <title>Parahaliea maris sp. nov., isolated from the surface seawater.</title>
        <authorList>
            <person name="Liu Y."/>
        </authorList>
    </citation>
    <scope>NUCLEOTIDE SEQUENCE [LARGE SCALE GENOMIC DNA]</scope>
    <source>
        <strain evidence="20 21">HSLHS9</strain>
    </source>
</reference>
<dbReference type="AlphaFoldDB" id="A0A5C8ZPA5"/>
<evidence type="ECO:0000256" key="3">
    <source>
        <dbReference type="ARBA" id="ARBA00022670"/>
    </source>
</evidence>
<dbReference type="Pfam" id="PF07687">
    <property type="entry name" value="M20_dimer"/>
    <property type="match status" value="1"/>
</dbReference>
<organism evidence="20 21">
    <name type="scientific">Parahaliea maris</name>
    <dbReference type="NCBI Taxonomy" id="2716870"/>
    <lineage>
        <taxon>Bacteria</taxon>
        <taxon>Pseudomonadati</taxon>
        <taxon>Pseudomonadota</taxon>
        <taxon>Gammaproteobacteria</taxon>
        <taxon>Cellvibrionales</taxon>
        <taxon>Halieaceae</taxon>
        <taxon>Parahaliea</taxon>
    </lineage>
</organism>
<dbReference type="GO" id="GO:0070573">
    <property type="term" value="F:metallodipeptidase activity"/>
    <property type="evidence" value="ECO:0007669"/>
    <property type="project" value="TreeGrafter"/>
</dbReference>
<keyword evidence="5" id="KW-0378">Hydrolase</keyword>
<name>A0A5C8ZPA5_9GAMM</name>
<dbReference type="InterPro" id="IPR001160">
    <property type="entry name" value="Peptidase_M20C"/>
</dbReference>
<dbReference type="PIRSF" id="PIRSF016599">
    <property type="entry name" value="Xaa-His_dipept"/>
    <property type="match status" value="1"/>
</dbReference>
<dbReference type="RefSeq" id="WP_148070242.1">
    <property type="nucleotide sequence ID" value="NZ_VRZA01000010.1"/>
</dbReference>
<evidence type="ECO:0000256" key="15">
    <source>
        <dbReference type="ARBA" id="ARBA00075285"/>
    </source>
</evidence>
<evidence type="ECO:0000256" key="5">
    <source>
        <dbReference type="ARBA" id="ARBA00022801"/>
    </source>
</evidence>
<dbReference type="Pfam" id="PF01546">
    <property type="entry name" value="Peptidase_M20"/>
    <property type="match status" value="1"/>
</dbReference>
<dbReference type="PANTHER" id="PTHR43501:SF1">
    <property type="entry name" value="CYTOSOL NON-SPECIFIC DIPEPTIDASE"/>
    <property type="match status" value="1"/>
</dbReference>
<keyword evidence="7" id="KW-0224">Dipeptidase</keyword>
<evidence type="ECO:0000256" key="12">
    <source>
        <dbReference type="ARBA" id="ARBA00044252"/>
    </source>
</evidence>
<dbReference type="EC" id="3.4.13.18" evidence="11"/>
<evidence type="ECO:0000256" key="18">
    <source>
        <dbReference type="ARBA" id="ARBA00078074"/>
    </source>
</evidence>
<evidence type="ECO:0000259" key="19">
    <source>
        <dbReference type="Pfam" id="PF07687"/>
    </source>
</evidence>
<keyword evidence="4" id="KW-0479">Metal-binding</keyword>
<evidence type="ECO:0000256" key="9">
    <source>
        <dbReference type="ARBA" id="ARBA00023285"/>
    </source>
</evidence>
<evidence type="ECO:0000256" key="4">
    <source>
        <dbReference type="ARBA" id="ARBA00022723"/>
    </source>
</evidence>
<evidence type="ECO:0000256" key="7">
    <source>
        <dbReference type="ARBA" id="ARBA00022997"/>
    </source>
</evidence>
<dbReference type="Proteomes" id="UP000321039">
    <property type="component" value="Unassembled WGS sequence"/>
</dbReference>
<evidence type="ECO:0000313" key="21">
    <source>
        <dbReference type="Proteomes" id="UP000321039"/>
    </source>
</evidence>
<dbReference type="FunFam" id="3.40.630.10:FF:000015">
    <property type="entry name" value="Aminoacyl-histidine dipeptidase PepD"/>
    <property type="match status" value="1"/>
</dbReference>
<dbReference type="InterPro" id="IPR002933">
    <property type="entry name" value="Peptidase_M20"/>
</dbReference>
<evidence type="ECO:0000256" key="8">
    <source>
        <dbReference type="ARBA" id="ARBA00023049"/>
    </source>
</evidence>
<evidence type="ECO:0000256" key="6">
    <source>
        <dbReference type="ARBA" id="ARBA00022833"/>
    </source>
</evidence>
<keyword evidence="6" id="KW-0862">Zinc</keyword>
<dbReference type="EMBL" id="VRZA01000010">
    <property type="protein sequence ID" value="TXS89550.1"/>
    <property type="molecule type" value="Genomic_DNA"/>
</dbReference>
<dbReference type="GO" id="GO:0005829">
    <property type="term" value="C:cytosol"/>
    <property type="evidence" value="ECO:0007669"/>
    <property type="project" value="TreeGrafter"/>
</dbReference>
<keyword evidence="3" id="KW-0645">Protease</keyword>
<dbReference type="PRINTS" id="PR00934">
    <property type="entry name" value="XHISDIPTASE"/>
</dbReference>
<gene>
    <name evidence="20" type="ORF">FV139_19885</name>
</gene>
<comment type="catalytic activity">
    <reaction evidence="10">
        <text>Hydrolysis of dipeptides, preferentially hydrophobic dipeptides including prolyl amino acids.</text>
        <dbReference type="EC" id="3.4.13.18"/>
    </reaction>
</comment>
<keyword evidence="9" id="KW-0170">Cobalt</keyword>
<dbReference type="SUPFAM" id="SSF53187">
    <property type="entry name" value="Zn-dependent exopeptidases"/>
    <property type="match status" value="1"/>
</dbReference>
<accession>A0A5C8ZPA5</accession>
<dbReference type="GO" id="GO:0006508">
    <property type="term" value="P:proteolysis"/>
    <property type="evidence" value="ECO:0007669"/>
    <property type="project" value="UniProtKB-KW"/>
</dbReference>
<sequence>MKPEHYPQAPAHIWEHFYQFTQIPRPSCEEAAVRQYVIDQAEARGCTWKTDSVGNLVVYVPASPGREGDGTVIIQNHLDMVTVKTEDKAHDFSRDPLQLQVVDGWLKADRTTLGADNGMGCAAALAVMTDDSVSHPALELLFTIEEETGLGGAVELDAGLLSGTRMLNLDTEDWNELYVGCAGGGGHTFRKQYPTVEAPELAFFHLNLKGLSGGHSGIQIHEQLGSAIKLLADFLQGVEGVQLSRFQSGIAHNVIPREGDVWFACPASGAEALAAHLDTLTGHWLGYLPQADHGLQATLQPAQPCPVLSPADSTAVLDLLAVFPHGAQSYNLAQPADLVDLSINLARVELADSALFMESSLRFFNYDQSLPLRRQVESLGRLAGLEVTSEGGYPGWQPDFDSPLLAQGKALHERLFGFVPEVKAIHAGLECGILKSKKADVDILSFGPTIRGAHSPTERLQIDTVAPFWQLLTALLAEM</sequence>
<evidence type="ECO:0000256" key="13">
    <source>
        <dbReference type="ARBA" id="ARBA00061423"/>
    </source>
</evidence>
<comment type="cofactor">
    <cofactor evidence="1">
        <name>Co(2+)</name>
        <dbReference type="ChEBI" id="CHEBI:48828"/>
    </cofactor>
</comment>